<evidence type="ECO:0000313" key="2">
    <source>
        <dbReference type="Proteomes" id="UP000030145"/>
    </source>
</evidence>
<comment type="caution">
    <text evidence="1">The sequence shown here is derived from an EMBL/GenBank/DDBJ whole genome shotgun (WGS) entry which is preliminary data.</text>
</comment>
<dbReference type="EMBL" id="JRVJ01000003">
    <property type="protein sequence ID" value="KGM19012.1"/>
    <property type="molecule type" value="Genomic_DNA"/>
</dbReference>
<gene>
    <name evidence="1" type="ORF">MA47_01775</name>
</gene>
<name>A0A0A2DMM3_9CORY</name>
<proteinExistence type="predicted"/>
<dbReference type="AlphaFoldDB" id="A0A0A2DMM3"/>
<keyword evidence="2" id="KW-1185">Reference proteome</keyword>
<reference evidence="1 2" key="1">
    <citation type="submission" date="2014-10" db="EMBL/GenBank/DDBJ databases">
        <title>Whole Genome sequence of Corynebacterium auriscanis strain CIP 106629.</title>
        <authorList>
            <person name="Hassan S.S."/>
            <person name="Jamal S.B."/>
            <person name="Tiwari S."/>
            <person name="Oliveira L.D.C."/>
            <person name="Souza F."/>
            <person name="Mariano D.C."/>
            <person name="Almeida S."/>
            <person name="Dorella F."/>
            <person name="Pereira F."/>
            <person name="Carvalho A."/>
            <person name="Leal C.A."/>
            <person name="Soares S.D.C."/>
            <person name="Figueiredo H.C."/>
            <person name="Silva A."/>
            <person name="Azevedo V.A."/>
        </authorList>
    </citation>
    <scope>NUCLEOTIDE SEQUENCE [LARGE SCALE GENOMIC DNA]</scope>
    <source>
        <strain evidence="1 2">CIP 106629</strain>
    </source>
</reference>
<accession>A0A0A2DMM3</accession>
<dbReference type="Proteomes" id="UP000030145">
    <property type="component" value="Unassembled WGS sequence"/>
</dbReference>
<evidence type="ECO:0000313" key="1">
    <source>
        <dbReference type="EMBL" id="KGM19012.1"/>
    </source>
</evidence>
<protein>
    <submittedName>
        <fullName evidence="1">Uncharacterized protein</fullName>
    </submittedName>
</protein>
<sequence>MWGLAFFGWSFVELRIYYVQLVLHYYRNSIADQSVYFVYLRHFTPVIYSTPPASMGEKSLWR</sequence>
<organism evidence="1 2">
    <name type="scientific">Corynebacterium auriscanis</name>
    <dbReference type="NCBI Taxonomy" id="99807"/>
    <lineage>
        <taxon>Bacteria</taxon>
        <taxon>Bacillati</taxon>
        <taxon>Actinomycetota</taxon>
        <taxon>Actinomycetes</taxon>
        <taxon>Mycobacteriales</taxon>
        <taxon>Corynebacteriaceae</taxon>
        <taxon>Corynebacterium</taxon>
    </lineage>
</organism>